<evidence type="ECO:0000313" key="2">
    <source>
        <dbReference type="Proteomes" id="UP001595818"/>
    </source>
</evidence>
<evidence type="ECO:0000313" key="1">
    <source>
        <dbReference type="EMBL" id="MFC4873113.1"/>
    </source>
</evidence>
<sequence length="176" mass="19613">MKKNKMGFLNLTMIGVGLFLILSCEGPPGPPGADGADGVNIVGDVFEIVGTFNAQGNFGIYDEFGFEVLESDKVLIYRLDGVDDDLDVWRLLPQIVFHQNGIFNYSFDFTLVDYTVFIEGNFDLTTLGPEWTEDQVFRVLVVPADFINARLDLADHDAMIKLLGVDTKDIPRIMLN</sequence>
<accession>A0ABV9T3T5</accession>
<proteinExistence type="predicted"/>
<comment type="caution">
    <text evidence="1">The sequence shown here is derived from an EMBL/GenBank/DDBJ whole genome shotgun (WGS) entry which is preliminary data.</text>
</comment>
<dbReference type="Proteomes" id="UP001595818">
    <property type="component" value="Unassembled WGS sequence"/>
</dbReference>
<name>A0ABV9T3T5_9BACT</name>
<dbReference type="PROSITE" id="PS51257">
    <property type="entry name" value="PROKAR_LIPOPROTEIN"/>
    <property type="match status" value="1"/>
</dbReference>
<organism evidence="1 2">
    <name type="scientific">Negadavirga shengliensis</name>
    <dbReference type="NCBI Taxonomy" id="1389218"/>
    <lineage>
        <taxon>Bacteria</taxon>
        <taxon>Pseudomonadati</taxon>
        <taxon>Bacteroidota</taxon>
        <taxon>Cytophagia</taxon>
        <taxon>Cytophagales</taxon>
        <taxon>Cyclobacteriaceae</taxon>
        <taxon>Negadavirga</taxon>
    </lineage>
</organism>
<gene>
    <name evidence="1" type="ORF">ACFPFU_15550</name>
</gene>
<keyword evidence="2" id="KW-1185">Reference proteome</keyword>
<dbReference type="EMBL" id="JBHSJJ010000008">
    <property type="protein sequence ID" value="MFC4873113.1"/>
    <property type="molecule type" value="Genomic_DNA"/>
</dbReference>
<reference evidence="2" key="1">
    <citation type="journal article" date="2019" name="Int. J. Syst. Evol. Microbiol.">
        <title>The Global Catalogue of Microorganisms (GCM) 10K type strain sequencing project: providing services to taxonomists for standard genome sequencing and annotation.</title>
        <authorList>
            <consortium name="The Broad Institute Genomics Platform"/>
            <consortium name="The Broad Institute Genome Sequencing Center for Infectious Disease"/>
            <person name="Wu L."/>
            <person name="Ma J."/>
        </authorList>
    </citation>
    <scope>NUCLEOTIDE SEQUENCE [LARGE SCALE GENOMIC DNA]</scope>
    <source>
        <strain evidence="2">CGMCC 4.7466</strain>
    </source>
</reference>
<protein>
    <recommendedName>
        <fullName evidence="3">Collagen-like protein</fullName>
    </recommendedName>
</protein>
<dbReference type="RefSeq" id="WP_377065692.1">
    <property type="nucleotide sequence ID" value="NZ_JBHSJJ010000008.1"/>
</dbReference>
<evidence type="ECO:0008006" key="3">
    <source>
        <dbReference type="Google" id="ProtNLM"/>
    </source>
</evidence>